<evidence type="ECO:0000256" key="7">
    <source>
        <dbReference type="ARBA" id="ARBA00023316"/>
    </source>
</evidence>
<organism evidence="14 15">
    <name type="scientific">Malassezia equina</name>
    <dbReference type="NCBI Taxonomy" id="1381935"/>
    <lineage>
        <taxon>Eukaryota</taxon>
        <taxon>Fungi</taxon>
        <taxon>Dikarya</taxon>
        <taxon>Basidiomycota</taxon>
        <taxon>Ustilaginomycotina</taxon>
        <taxon>Malasseziomycetes</taxon>
        <taxon>Malasseziales</taxon>
        <taxon>Malasseziaceae</taxon>
        <taxon>Malassezia</taxon>
    </lineage>
</organism>
<comment type="similarity">
    <text evidence="2 10">Belongs to the glycosyl hydrolase 5 (cellulase A) family.</text>
</comment>
<dbReference type="GO" id="GO:0005576">
    <property type="term" value="C:extracellular region"/>
    <property type="evidence" value="ECO:0007669"/>
    <property type="project" value="UniProtKB-SubCell"/>
</dbReference>
<proteinExistence type="inferred from homology"/>
<evidence type="ECO:0000256" key="2">
    <source>
        <dbReference type="ARBA" id="ARBA00005641"/>
    </source>
</evidence>
<dbReference type="GO" id="GO:0004338">
    <property type="term" value="F:glucan exo-1,3-beta-glucosidase activity"/>
    <property type="evidence" value="ECO:0007669"/>
    <property type="project" value="UniProtKB-EC"/>
</dbReference>
<comment type="subcellular location">
    <subcellularLocation>
        <location evidence="1">Secreted</location>
    </subcellularLocation>
</comment>
<keyword evidence="15" id="KW-1185">Reference proteome</keyword>
<evidence type="ECO:0000256" key="6">
    <source>
        <dbReference type="ARBA" id="ARBA00023295"/>
    </source>
</evidence>
<dbReference type="Gene3D" id="3.20.20.80">
    <property type="entry name" value="Glycosidases"/>
    <property type="match status" value="1"/>
</dbReference>
<dbReference type="PANTHER" id="PTHR31297">
    <property type="entry name" value="GLUCAN ENDO-1,6-BETA-GLUCOSIDASE B"/>
    <property type="match status" value="1"/>
</dbReference>
<name>A0AAF0J4E2_9BASI</name>
<protein>
    <recommendedName>
        <fullName evidence="9">glucan 1,3-beta-glucosidase</fullName>
        <ecNumber evidence="9">3.2.1.58</ecNumber>
    </recommendedName>
</protein>
<feature type="region of interest" description="Disordered" evidence="11">
    <location>
        <begin position="1"/>
        <end position="50"/>
    </location>
</feature>
<evidence type="ECO:0000256" key="10">
    <source>
        <dbReference type="RuleBase" id="RU361153"/>
    </source>
</evidence>
<dbReference type="GO" id="GO:0009986">
    <property type="term" value="C:cell surface"/>
    <property type="evidence" value="ECO:0007669"/>
    <property type="project" value="TreeGrafter"/>
</dbReference>
<dbReference type="SUPFAM" id="SSF51445">
    <property type="entry name" value="(Trans)glycosidases"/>
    <property type="match status" value="1"/>
</dbReference>
<evidence type="ECO:0000256" key="12">
    <source>
        <dbReference type="SAM" id="Phobius"/>
    </source>
</evidence>
<feature type="transmembrane region" description="Helical" evidence="12">
    <location>
        <begin position="203"/>
        <end position="227"/>
    </location>
</feature>
<accession>A0AAF0J4E2</accession>
<dbReference type="GO" id="GO:0071555">
    <property type="term" value="P:cell wall organization"/>
    <property type="evidence" value="ECO:0007669"/>
    <property type="project" value="UniProtKB-KW"/>
</dbReference>
<dbReference type="EMBL" id="CP119904">
    <property type="protein sequence ID" value="WFD23935.1"/>
    <property type="molecule type" value="Genomic_DNA"/>
</dbReference>
<evidence type="ECO:0000256" key="4">
    <source>
        <dbReference type="ARBA" id="ARBA00022729"/>
    </source>
</evidence>
<reference evidence="14" key="1">
    <citation type="submission" date="2023-03" db="EMBL/GenBank/DDBJ databases">
        <title>Mating type loci evolution in Malassezia.</title>
        <authorList>
            <person name="Coelho M.A."/>
        </authorList>
    </citation>
    <scope>NUCLEOTIDE SEQUENCE</scope>
    <source>
        <strain evidence="14">CBS 12830</strain>
    </source>
</reference>
<keyword evidence="12" id="KW-0472">Membrane</keyword>
<keyword evidence="4" id="KW-0732">Signal</keyword>
<keyword evidence="3" id="KW-0964">Secreted</keyword>
<keyword evidence="5 10" id="KW-0378">Hydrolase</keyword>
<keyword evidence="12" id="KW-1133">Transmembrane helix</keyword>
<evidence type="ECO:0000256" key="9">
    <source>
        <dbReference type="ARBA" id="ARBA00038929"/>
    </source>
</evidence>
<dbReference type="GO" id="GO:0009251">
    <property type="term" value="P:glucan catabolic process"/>
    <property type="evidence" value="ECO:0007669"/>
    <property type="project" value="TreeGrafter"/>
</dbReference>
<dbReference type="Pfam" id="PF00150">
    <property type="entry name" value="Cellulase"/>
    <property type="match status" value="1"/>
</dbReference>
<dbReference type="InterPro" id="IPR001547">
    <property type="entry name" value="Glyco_hydro_5"/>
</dbReference>
<sequence length="644" mass="72403">MSHLRSRSVKDYASIDPYAEDGVDISLQDDPYSPPMHHAPQFRDPYSEEDLYLDGSPARSLSPKRMPYLDPEDSIAMGLLEWQDHNDAPPSQYVDMDGDDSFQSARAESRAMYRGASAAAIHSPLPMSPRSGPVEPLAAKAYDLSFPDASTDHLSADAFAAREDARTVPWRRHIHRYRQEAAPIAADPAPVPTQASFKKMRRAWLLAALVCLGVLAIALGVGLGVGLSRNKHDSPTSASDPAPSQWADLPKWDWLSPTKKAFGVNLGGWLMLERWMYEDWMVDVGGPNAWDEYRMSQQLGDRMVDVLNAHMDTWITEPDLDRIQSFGMNMLRVPIGYWPFLSTSTTGEPYRNATQLDHLSNLMYWAWKRGLYILFDLHAMPGSQNNDQSSGHNNTKRAANNYAGFYTDENQKYSRQVVSTAIQWIEQHPAKSVVAGFTSVNEPRVYNNPYYLKTLRSFYDYTVDQLSSLNIPLVAHHAFVDKPYEQWRAYARDKGPSRFILDDHPYPAWFQNPLPRNVNTIVQDVCQYGSDLSGFPTPVLMGEYSPVSILNDSSITTELLKTELKVFGWSAGSLFFTYRVNVSAHPLAGEAEPIALKYSMLDMMQPQSPIAHFPRFQNQTPVSDWTNQLTSACGSAPSLAWTPS</sequence>
<keyword evidence="7" id="KW-0961">Cell wall biogenesis/degradation</keyword>
<keyword evidence="12" id="KW-0812">Transmembrane</keyword>
<feature type="domain" description="Glycoside hydrolase family 5" evidence="13">
    <location>
        <begin position="315"/>
        <end position="545"/>
    </location>
</feature>
<evidence type="ECO:0000313" key="14">
    <source>
        <dbReference type="EMBL" id="WFD23935.1"/>
    </source>
</evidence>
<dbReference type="InterPro" id="IPR050386">
    <property type="entry name" value="Glycosyl_hydrolase_5"/>
</dbReference>
<dbReference type="PANTHER" id="PTHR31297:SF1">
    <property type="entry name" value="GLUCAN 1,3-BETA-GLUCOSIDASE I_II-RELATED"/>
    <property type="match status" value="1"/>
</dbReference>
<keyword evidence="6 10" id="KW-0326">Glycosidase</keyword>
<evidence type="ECO:0000313" key="15">
    <source>
        <dbReference type="Proteomes" id="UP001214415"/>
    </source>
</evidence>
<evidence type="ECO:0000256" key="8">
    <source>
        <dbReference type="ARBA" id="ARBA00036824"/>
    </source>
</evidence>
<dbReference type="EC" id="3.2.1.58" evidence="9"/>
<evidence type="ECO:0000256" key="3">
    <source>
        <dbReference type="ARBA" id="ARBA00022525"/>
    </source>
</evidence>
<dbReference type="Proteomes" id="UP001214415">
    <property type="component" value="Chromosome 5"/>
</dbReference>
<dbReference type="AlphaFoldDB" id="A0AAF0J4E2"/>
<evidence type="ECO:0000256" key="5">
    <source>
        <dbReference type="ARBA" id="ARBA00022801"/>
    </source>
</evidence>
<evidence type="ECO:0000256" key="11">
    <source>
        <dbReference type="SAM" id="MobiDB-lite"/>
    </source>
</evidence>
<gene>
    <name evidence="14" type="ORF">MEQU1_002629</name>
</gene>
<evidence type="ECO:0000256" key="1">
    <source>
        <dbReference type="ARBA" id="ARBA00004613"/>
    </source>
</evidence>
<evidence type="ECO:0000259" key="13">
    <source>
        <dbReference type="Pfam" id="PF00150"/>
    </source>
</evidence>
<dbReference type="InterPro" id="IPR017853">
    <property type="entry name" value="GH"/>
</dbReference>
<comment type="catalytic activity">
    <reaction evidence="8">
        <text>Successive hydrolysis of beta-D-glucose units from the non-reducing ends of (1-&gt;3)-beta-D-glucans, releasing alpha-glucose.</text>
        <dbReference type="EC" id="3.2.1.58"/>
    </reaction>
</comment>